<dbReference type="GO" id="GO:0016747">
    <property type="term" value="F:acyltransferase activity, transferring groups other than amino-acyl groups"/>
    <property type="evidence" value="ECO:0007669"/>
    <property type="project" value="InterPro"/>
</dbReference>
<dbReference type="PANTHER" id="PTHR42919:SF8">
    <property type="entry name" value="N-ALPHA-ACETYLTRANSFERASE 50"/>
    <property type="match status" value="1"/>
</dbReference>
<dbReference type="InterPro" id="IPR000182">
    <property type="entry name" value="GNAT_dom"/>
</dbReference>
<dbReference type="PANTHER" id="PTHR42919">
    <property type="entry name" value="N-ALPHA-ACETYLTRANSFERASE"/>
    <property type="match status" value="1"/>
</dbReference>
<dbReference type="CDD" id="cd04301">
    <property type="entry name" value="NAT_SF"/>
    <property type="match status" value="1"/>
</dbReference>
<dbReference type="GO" id="GO:0007064">
    <property type="term" value="P:mitotic sister chromatid cohesion"/>
    <property type="evidence" value="ECO:0007669"/>
    <property type="project" value="TreeGrafter"/>
</dbReference>
<evidence type="ECO:0000256" key="2">
    <source>
        <dbReference type="ARBA" id="ARBA00023315"/>
    </source>
</evidence>
<dbReference type="Gene3D" id="3.40.630.30">
    <property type="match status" value="1"/>
</dbReference>
<evidence type="ECO:0000256" key="1">
    <source>
        <dbReference type="ARBA" id="ARBA00022679"/>
    </source>
</evidence>
<dbReference type="Proteomes" id="UP000000598">
    <property type="component" value="Chromosome C"/>
</dbReference>
<dbReference type="EMBL" id="CR382123">
    <property type="protein sequence ID" value="CAH01488.1"/>
    <property type="molecule type" value="Genomic_DNA"/>
</dbReference>
<accession>Q6CTV2</accession>
<sequence>MGRALVTIDNVYANNLGTFRKIIDVVLPVQYPGEYFEEVVDKNAKGVFYAQLAYYGEIAIGAVKSRLIANKTGGVKPAGMYIEVLAVLEAYRGKTAGSLMLKYIEDKCKESFQHDIYVHVATDNETAIEWYEKNGFSRDGDILENYYKNTTGSNDAFVYKKSV</sequence>
<dbReference type="OMA" id="EYAGAIC"/>
<keyword evidence="2" id="KW-0012">Acyltransferase</keyword>
<dbReference type="InterPro" id="IPR051556">
    <property type="entry name" value="N-term/lysine_N-AcTrnsfr"/>
</dbReference>
<dbReference type="STRING" id="284590.Q6CTV2"/>
<dbReference type="GO" id="GO:0031415">
    <property type="term" value="C:NatA complex"/>
    <property type="evidence" value="ECO:0007669"/>
    <property type="project" value="TreeGrafter"/>
</dbReference>
<protein>
    <submittedName>
        <fullName evidence="4">KLLA0C09845p</fullName>
    </submittedName>
</protein>
<dbReference type="eggNOG" id="KOG3138">
    <property type="taxonomic scope" value="Eukaryota"/>
</dbReference>
<dbReference type="Pfam" id="PF00583">
    <property type="entry name" value="Acetyltransf_1"/>
    <property type="match status" value="1"/>
</dbReference>
<evidence type="ECO:0000259" key="3">
    <source>
        <dbReference type="PROSITE" id="PS51186"/>
    </source>
</evidence>
<dbReference type="InterPro" id="IPR016181">
    <property type="entry name" value="Acyl_CoA_acyltransferase"/>
</dbReference>
<dbReference type="SUPFAM" id="SSF55729">
    <property type="entry name" value="Acyl-CoA N-acyltransferases (Nat)"/>
    <property type="match status" value="1"/>
</dbReference>
<reference evidence="4 5" key="1">
    <citation type="journal article" date="2004" name="Nature">
        <title>Genome evolution in yeasts.</title>
        <authorList>
            <consortium name="Genolevures"/>
            <person name="Dujon B."/>
            <person name="Sherman D."/>
            <person name="Fischer G."/>
            <person name="Durrens P."/>
            <person name="Casaregola S."/>
            <person name="Lafontaine I."/>
            <person name="de Montigny J."/>
            <person name="Marck C."/>
            <person name="Neuveglise C."/>
            <person name="Talla E."/>
            <person name="Goffard N."/>
            <person name="Frangeul L."/>
            <person name="Aigle M."/>
            <person name="Anthouard V."/>
            <person name="Babour A."/>
            <person name="Barbe V."/>
            <person name="Barnay S."/>
            <person name="Blanchin S."/>
            <person name="Beckerich J.M."/>
            <person name="Beyne E."/>
            <person name="Bleykasten C."/>
            <person name="Boisrame A."/>
            <person name="Boyer J."/>
            <person name="Cattolico L."/>
            <person name="Confanioleri F."/>
            <person name="de Daruvar A."/>
            <person name="Despons L."/>
            <person name="Fabre E."/>
            <person name="Fairhead C."/>
            <person name="Ferry-Dumazet H."/>
            <person name="Groppi A."/>
            <person name="Hantraye F."/>
            <person name="Hennequin C."/>
            <person name="Jauniaux N."/>
            <person name="Joyet P."/>
            <person name="Kachouri R."/>
            <person name="Kerrest A."/>
            <person name="Koszul R."/>
            <person name="Lemaire M."/>
            <person name="Lesur I."/>
            <person name="Ma L."/>
            <person name="Muller H."/>
            <person name="Nicaud J.M."/>
            <person name="Nikolski M."/>
            <person name="Oztas S."/>
            <person name="Ozier-Kalogeropoulos O."/>
            <person name="Pellenz S."/>
            <person name="Potier S."/>
            <person name="Richard G.F."/>
            <person name="Straub M.L."/>
            <person name="Suleau A."/>
            <person name="Swennene D."/>
            <person name="Tekaia F."/>
            <person name="Wesolowski-Louvel M."/>
            <person name="Westhof E."/>
            <person name="Wirth B."/>
            <person name="Zeniou-Meyer M."/>
            <person name="Zivanovic I."/>
            <person name="Bolotin-Fukuhara M."/>
            <person name="Thierry A."/>
            <person name="Bouchier C."/>
            <person name="Caudron B."/>
            <person name="Scarpelli C."/>
            <person name="Gaillardin C."/>
            <person name="Weissenbach J."/>
            <person name="Wincker P."/>
            <person name="Souciet J.L."/>
        </authorList>
    </citation>
    <scope>NUCLEOTIDE SEQUENCE [LARGE SCALE GENOMIC DNA]</scope>
    <source>
        <strain evidence="5">ATCC 8585 / CBS 2359 / DSM 70799 / NBRC 1267 / NRRL Y-1140 / WM37</strain>
    </source>
</reference>
<dbReference type="InParanoid" id="Q6CTV2"/>
<gene>
    <name evidence="4" type="ORF">KLLA0_C09845g</name>
</gene>
<organism evidence="4 5">
    <name type="scientific">Kluyveromyces lactis (strain ATCC 8585 / CBS 2359 / DSM 70799 / NBRC 1267 / NRRL Y-1140 / WM37)</name>
    <name type="common">Yeast</name>
    <name type="synonym">Candida sphaerica</name>
    <dbReference type="NCBI Taxonomy" id="284590"/>
    <lineage>
        <taxon>Eukaryota</taxon>
        <taxon>Fungi</taxon>
        <taxon>Dikarya</taxon>
        <taxon>Ascomycota</taxon>
        <taxon>Saccharomycotina</taxon>
        <taxon>Saccharomycetes</taxon>
        <taxon>Saccharomycetales</taxon>
        <taxon>Saccharomycetaceae</taxon>
        <taxon>Kluyveromyces</taxon>
    </lineage>
</organism>
<dbReference type="PaxDb" id="284590-Q6CTV2"/>
<keyword evidence="5" id="KW-1185">Reference proteome</keyword>
<evidence type="ECO:0000313" key="4">
    <source>
        <dbReference type="EMBL" id="CAH01488.1"/>
    </source>
</evidence>
<proteinExistence type="predicted"/>
<dbReference type="PROSITE" id="PS51186">
    <property type="entry name" value="GNAT"/>
    <property type="match status" value="1"/>
</dbReference>
<dbReference type="KEGG" id="kla:KLLA0_C09845g"/>
<evidence type="ECO:0000313" key="5">
    <source>
        <dbReference type="Proteomes" id="UP000000598"/>
    </source>
</evidence>
<name>Q6CTV2_KLULA</name>
<dbReference type="AlphaFoldDB" id="Q6CTV2"/>
<feature type="domain" description="N-acetyltransferase" evidence="3">
    <location>
        <begin position="6"/>
        <end position="163"/>
    </location>
</feature>
<dbReference type="FunCoup" id="Q6CTV2">
    <property type="interactions" value="66"/>
</dbReference>
<dbReference type="HOGENOM" id="CLU_013985_5_3_1"/>
<keyword evidence="1" id="KW-0808">Transferase</keyword>